<feature type="domain" description="Amylopullulanase X25" evidence="2">
    <location>
        <begin position="196"/>
        <end position="285"/>
    </location>
</feature>
<dbReference type="AlphaFoldDB" id="A0AB39L5D4"/>
<protein>
    <submittedName>
        <fullName evidence="3">Glycosidase</fullName>
    </submittedName>
</protein>
<dbReference type="InterPro" id="IPR013783">
    <property type="entry name" value="Ig-like_fold"/>
</dbReference>
<keyword evidence="3" id="KW-0326">Glycosidase</keyword>
<dbReference type="CDD" id="cd12962">
    <property type="entry name" value="X25_BaPul_like"/>
    <property type="match status" value="1"/>
</dbReference>
<name>A0AB39L5D4_9MICC</name>
<evidence type="ECO:0000259" key="2">
    <source>
        <dbReference type="Pfam" id="PF22058"/>
    </source>
</evidence>
<accession>A0AB39L5D4</accession>
<dbReference type="Gene3D" id="2.60.40.10">
    <property type="entry name" value="Immunoglobulins"/>
    <property type="match status" value="1"/>
</dbReference>
<proteinExistence type="predicted"/>
<dbReference type="Pfam" id="PF22058">
    <property type="entry name" value="X25_BaPul_like"/>
    <property type="match status" value="1"/>
</dbReference>
<dbReference type="KEGG" id="spue:AB5L97_05145"/>
<feature type="compositionally biased region" description="Basic residues" evidence="1">
    <location>
        <begin position="127"/>
        <end position="137"/>
    </location>
</feature>
<evidence type="ECO:0000313" key="3">
    <source>
        <dbReference type="EMBL" id="XDP46396.1"/>
    </source>
</evidence>
<feature type="compositionally biased region" description="Low complexity" evidence="1">
    <location>
        <begin position="138"/>
        <end position="152"/>
    </location>
</feature>
<feature type="region of interest" description="Disordered" evidence="1">
    <location>
        <begin position="111"/>
        <end position="152"/>
    </location>
</feature>
<dbReference type="GO" id="GO:0005975">
    <property type="term" value="P:carbohydrate metabolic process"/>
    <property type="evidence" value="ECO:0007669"/>
    <property type="project" value="UniProtKB-ARBA"/>
</dbReference>
<evidence type="ECO:0000256" key="1">
    <source>
        <dbReference type="SAM" id="MobiDB-lite"/>
    </source>
</evidence>
<dbReference type="InterPro" id="IPR054409">
    <property type="entry name" value="X25_BaPul-like"/>
</dbReference>
<dbReference type="EMBL" id="CP163302">
    <property type="protein sequence ID" value="XDP46396.1"/>
    <property type="molecule type" value="Genomic_DNA"/>
</dbReference>
<dbReference type="GO" id="GO:0016798">
    <property type="term" value="F:hydrolase activity, acting on glycosyl bonds"/>
    <property type="evidence" value="ECO:0007669"/>
    <property type="project" value="UniProtKB-KW"/>
</dbReference>
<gene>
    <name evidence="3" type="ORF">AB5L97_05145</name>
</gene>
<dbReference type="RefSeq" id="WP_307958768.1">
    <property type="nucleotide sequence ID" value="NZ_CP163302.1"/>
</dbReference>
<sequence length="289" mass="29937">MPRNANAAGKLELRLKAVLDGLAEAAWADEQVDARAVLTAAVDAVPFDEAEAFLLAGGIPRGHKALTAATAKLVKAGWMVKGRTGWAITEDGLRATVAFPTAEALAEALASGTPVPADTPVPAAPPAKKKPARKAPAKKAAAVKETVAAPQPEQLAAPIEATASEIPAPAAAQAPADETDVPDVPGAVDLDQPEAVAIAGDFGTHLGADADWEPQPDAVQMGLDAQVRRWVRTVDLPAGHYTFKIAINRSWDENYGAFGTFNGANHELAHDGGSVTIEYDHATKDVAFS</sequence>
<keyword evidence="3" id="KW-0378">Hydrolase</keyword>
<reference evidence="3" key="1">
    <citation type="submission" date="2024-07" db="EMBL/GenBank/DDBJ databases">
        <authorList>
            <person name="fu j."/>
        </authorList>
    </citation>
    <scope>NUCLEOTIDE SEQUENCE</scope>
    <source>
        <strain evidence="3">P10A9</strain>
    </source>
</reference>
<organism evidence="3">
    <name type="scientific">Sinomonas puerhi</name>
    <dbReference type="NCBI Taxonomy" id="3238584"/>
    <lineage>
        <taxon>Bacteria</taxon>
        <taxon>Bacillati</taxon>
        <taxon>Actinomycetota</taxon>
        <taxon>Actinomycetes</taxon>
        <taxon>Micrococcales</taxon>
        <taxon>Micrococcaceae</taxon>
        <taxon>Sinomonas</taxon>
    </lineage>
</organism>